<dbReference type="RefSeq" id="WP_111513412.1">
    <property type="nucleotide sequence ID" value="NZ_QFYR01000001.1"/>
</dbReference>
<feature type="signal peptide" evidence="2">
    <location>
        <begin position="1"/>
        <end position="20"/>
    </location>
</feature>
<feature type="chain" id="PRO_5016234906" evidence="2">
    <location>
        <begin position="21"/>
        <end position="270"/>
    </location>
</feature>
<proteinExistence type="predicted"/>
<accession>A0A328APQ6</accession>
<sequence>MSRRLKKGLGPMALSLVAHAGLVAGLLTWQVQRTAETTFPPEPPVMPLILAPPDPPPPPPAPELPVETPKPADPAPAPKAPAPPAPAKAPPRPNIRAPRNPPPDVQPLPVAPTPTPAPPEPVATLTEAQAAGAITAGSGDGGDGVGGTGAGEGGRPCDMVRRIQAALRRDPEVRAAILQAGRDPSVGGRAMLVWNGDWIRTPGQEGKGLAGVRQAIMLEVAFAPEACKRQPVQGLVLLSMNEGGARVALGQNRWRWTDLLGANVGRTARR</sequence>
<feature type="compositionally biased region" description="Pro residues" evidence="1">
    <location>
        <begin position="40"/>
        <end position="63"/>
    </location>
</feature>
<feature type="compositionally biased region" description="Pro residues" evidence="1">
    <location>
        <begin position="71"/>
        <end position="121"/>
    </location>
</feature>
<dbReference type="OrthoDB" id="7204417at2"/>
<organism evidence="3 4">
    <name type="scientific">Phenylobacterium deserti</name>
    <dbReference type="NCBI Taxonomy" id="1914756"/>
    <lineage>
        <taxon>Bacteria</taxon>
        <taxon>Pseudomonadati</taxon>
        <taxon>Pseudomonadota</taxon>
        <taxon>Alphaproteobacteria</taxon>
        <taxon>Caulobacterales</taxon>
        <taxon>Caulobacteraceae</taxon>
        <taxon>Phenylobacterium</taxon>
    </lineage>
</organism>
<keyword evidence="2" id="KW-0732">Signal</keyword>
<name>A0A328APQ6_9CAUL</name>
<dbReference type="EMBL" id="QFYR01000001">
    <property type="protein sequence ID" value="RAK56960.1"/>
    <property type="molecule type" value="Genomic_DNA"/>
</dbReference>
<reference evidence="4" key="1">
    <citation type="submission" date="2018-05" db="EMBL/GenBank/DDBJ databases">
        <authorList>
            <person name="Li X."/>
        </authorList>
    </citation>
    <scope>NUCLEOTIDE SEQUENCE [LARGE SCALE GENOMIC DNA]</scope>
    <source>
        <strain evidence="4">YIM 73061</strain>
    </source>
</reference>
<feature type="region of interest" description="Disordered" evidence="1">
    <location>
        <begin position="134"/>
        <end position="156"/>
    </location>
</feature>
<dbReference type="AlphaFoldDB" id="A0A328APQ6"/>
<dbReference type="PRINTS" id="PR01217">
    <property type="entry name" value="PRICHEXTENSN"/>
</dbReference>
<protein>
    <submittedName>
        <fullName evidence="3">Uncharacterized protein</fullName>
    </submittedName>
</protein>
<evidence type="ECO:0000313" key="4">
    <source>
        <dbReference type="Proteomes" id="UP000249725"/>
    </source>
</evidence>
<evidence type="ECO:0000256" key="2">
    <source>
        <dbReference type="SAM" id="SignalP"/>
    </source>
</evidence>
<comment type="caution">
    <text evidence="3">The sequence shown here is derived from an EMBL/GenBank/DDBJ whole genome shotgun (WGS) entry which is preliminary data.</text>
</comment>
<keyword evidence="4" id="KW-1185">Reference proteome</keyword>
<gene>
    <name evidence="3" type="ORF">DJ018_03045</name>
</gene>
<evidence type="ECO:0000313" key="3">
    <source>
        <dbReference type="EMBL" id="RAK56960.1"/>
    </source>
</evidence>
<feature type="region of interest" description="Disordered" evidence="1">
    <location>
        <begin position="38"/>
        <end position="122"/>
    </location>
</feature>
<evidence type="ECO:0000256" key="1">
    <source>
        <dbReference type="SAM" id="MobiDB-lite"/>
    </source>
</evidence>
<feature type="compositionally biased region" description="Gly residues" evidence="1">
    <location>
        <begin position="138"/>
        <end position="154"/>
    </location>
</feature>
<dbReference type="Proteomes" id="UP000249725">
    <property type="component" value="Unassembled WGS sequence"/>
</dbReference>